<keyword evidence="5 6" id="KW-0472">Membrane</keyword>
<accession>H3SG94</accession>
<organism evidence="8 9">
    <name type="scientific">Paenibacillus dendritiformis C454</name>
    <dbReference type="NCBI Taxonomy" id="1131935"/>
    <lineage>
        <taxon>Bacteria</taxon>
        <taxon>Bacillati</taxon>
        <taxon>Bacillota</taxon>
        <taxon>Bacilli</taxon>
        <taxon>Bacillales</taxon>
        <taxon>Paenibacillaceae</taxon>
        <taxon>Paenibacillus</taxon>
    </lineage>
</organism>
<feature type="transmembrane region" description="Helical" evidence="6">
    <location>
        <begin position="36"/>
        <end position="56"/>
    </location>
</feature>
<dbReference type="OrthoDB" id="9806718at2"/>
<comment type="similarity">
    <text evidence="2">Belongs to the EamA transporter family.</text>
</comment>
<evidence type="ECO:0000313" key="8">
    <source>
        <dbReference type="EMBL" id="EHQ61904.1"/>
    </source>
</evidence>
<dbReference type="RefSeq" id="WP_006677048.1">
    <property type="nucleotide sequence ID" value="NZ_AHKH01000028.1"/>
</dbReference>
<evidence type="ECO:0000256" key="4">
    <source>
        <dbReference type="ARBA" id="ARBA00022989"/>
    </source>
</evidence>
<reference evidence="8 9" key="1">
    <citation type="journal article" date="2012" name="J. Bacteriol.">
        <title>Genome Sequence of the Pattern-Forming Social Bacterium Paenibacillus dendritiformis C454 Chiral Morphotype.</title>
        <authorList>
            <person name="Sirota-Madi A."/>
            <person name="Olender T."/>
            <person name="Helman Y."/>
            <person name="Brainis I."/>
            <person name="Finkelshtein A."/>
            <person name="Roth D."/>
            <person name="Hagai E."/>
            <person name="Leshkowitz D."/>
            <person name="Brodsky L."/>
            <person name="Galatenko V."/>
            <person name="Nikolaev V."/>
            <person name="Gutnick D.L."/>
            <person name="Lancet D."/>
            <person name="Ben-Jacob E."/>
        </authorList>
    </citation>
    <scope>NUCLEOTIDE SEQUENCE [LARGE SCALE GENOMIC DNA]</scope>
    <source>
        <strain evidence="8 9">C454</strain>
    </source>
</reference>
<evidence type="ECO:0000259" key="7">
    <source>
        <dbReference type="Pfam" id="PF00892"/>
    </source>
</evidence>
<dbReference type="InterPro" id="IPR000620">
    <property type="entry name" value="EamA_dom"/>
</dbReference>
<sequence>MGSWLWFALLSAAMAALVSLFGKLGMKNVDPDTATAVRAVIMAVFLLGVLAIQGKLTQVGEVLANRKALLYIVLSGVAGALSWLFYFIAIQKGEVSKVAPVDKLSVVLAVGLAFLFLGERLSLVASLGVLLITVGVIMTALG</sequence>
<proteinExistence type="inferred from homology"/>
<evidence type="ECO:0000256" key="5">
    <source>
        <dbReference type="ARBA" id="ARBA00023136"/>
    </source>
</evidence>
<dbReference type="InterPro" id="IPR037185">
    <property type="entry name" value="EmrE-like"/>
</dbReference>
<dbReference type="GO" id="GO:0016020">
    <property type="term" value="C:membrane"/>
    <property type="evidence" value="ECO:0007669"/>
    <property type="project" value="UniProtKB-SubCell"/>
</dbReference>
<evidence type="ECO:0000313" key="9">
    <source>
        <dbReference type="Proteomes" id="UP000003900"/>
    </source>
</evidence>
<dbReference type="InterPro" id="IPR050638">
    <property type="entry name" value="AA-Vitamin_Transporters"/>
</dbReference>
<dbReference type="SUPFAM" id="SSF103481">
    <property type="entry name" value="Multidrug resistance efflux transporter EmrE"/>
    <property type="match status" value="1"/>
</dbReference>
<keyword evidence="9" id="KW-1185">Reference proteome</keyword>
<comment type="subcellular location">
    <subcellularLocation>
        <location evidence="1">Endomembrane system</location>
        <topology evidence="1">Multi-pass membrane protein</topology>
    </subcellularLocation>
</comment>
<feature type="transmembrane region" description="Helical" evidence="6">
    <location>
        <begin position="123"/>
        <end position="141"/>
    </location>
</feature>
<name>H3SG94_9BACL</name>
<evidence type="ECO:0000256" key="3">
    <source>
        <dbReference type="ARBA" id="ARBA00022692"/>
    </source>
</evidence>
<evidence type="ECO:0000256" key="6">
    <source>
        <dbReference type="SAM" id="Phobius"/>
    </source>
</evidence>
<dbReference type="EMBL" id="AHKH01000028">
    <property type="protein sequence ID" value="EHQ61904.1"/>
    <property type="molecule type" value="Genomic_DNA"/>
</dbReference>
<dbReference type="PANTHER" id="PTHR32322">
    <property type="entry name" value="INNER MEMBRANE TRANSPORTER"/>
    <property type="match status" value="1"/>
</dbReference>
<dbReference type="Pfam" id="PF00892">
    <property type="entry name" value="EamA"/>
    <property type="match status" value="1"/>
</dbReference>
<keyword evidence="3 6" id="KW-0812">Transmembrane</keyword>
<comment type="caution">
    <text evidence="8">The sequence shown here is derived from an EMBL/GenBank/DDBJ whole genome shotgun (WGS) entry which is preliminary data.</text>
</comment>
<keyword evidence="4 6" id="KW-1133">Transmembrane helix</keyword>
<feature type="transmembrane region" description="Helical" evidence="6">
    <location>
        <begin position="68"/>
        <end position="89"/>
    </location>
</feature>
<dbReference type="AlphaFoldDB" id="H3SG94"/>
<protein>
    <recommendedName>
        <fullName evidence="7">EamA domain-containing protein</fullName>
    </recommendedName>
</protein>
<evidence type="ECO:0000256" key="2">
    <source>
        <dbReference type="ARBA" id="ARBA00007362"/>
    </source>
</evidence>
<evidence type="ECO:0000256" key="1">
    <source>
        <dbReference type="ARBA" id="ARBA00004127"/>
    </source>
</evidence>
<dbReference type="Proteomes" id="UP000003900">
    <property type="component" value="Unassembled WGS sequence"/>
</dbReference>
<feature type="domain" description="EamA" evidence="7">
    <location>
        <begin position="3"/>
        <end position="139"/>
    </location>
</feature>
<gene>
    <name evidence="8" type="ORF">PDENDC454_12745</name>
</gene>
<dbReference type="PATRIC" id="fig|1131935.3.peg.2631"/>
<dbReference type="Gene3D" id="1.10.3730.20">
    <property type="match status" value="1"/>
</dbReference>
<dbReference type="PANTHER" id="PTHR32322:SF2">
    <property type="entry name" value="EAMA DOMAIN-CONTAINING PROTEIN"/>
    <property type="match status" value="1"/>
</dbReference>
<feature type="transmembrane region" description="Helical" evidence="6">
    <location>
        <begin position="6"/>
        <end position="24"/>
    </location>
</feature>